<dbReference type="InterPro" id="IPR005055">
    <property type="entry name" value="A10/PebIII"/>
</dbReference>
<evidence type="ECO:0000313" key="2">
    <source>
        <dbReference type="EMBL" id="MBY14851.1"/>
    </source>
</evidence>
<dbReference type="AlphaFoldDB" id="A0A2S2NCA8"/>
<dbReference type="PANTHER" id="PTHR11257:SF8">
    <property type="entry name" value="GEO08457P1"/>
    <property type="match status" value="1"/>
</dbReference>
<protein>
    <submittedName>
        <fullName evidence="2">Ejaculatory bulb-specific protein 3</fullName>
    </submittedName>
</protein>
<feature type="chain" id="PRO_5015471565" evidence="1">
    <location>
        <begin position="23"/>
        <end position="167"/>
    </location>
</feature>
<evidence type="ECO:0000256" key="1">
    <source>
        <dbReference type="SAM" id="SignalP"/>
    </source>
</evidence>
<dbReference type="Gene3D" id="1.10.2080.10">
    <property type="entry name" value="Insect odorant-binding protein A10/Ejaculatory bulb-specific protein 3"/>
    <property type="match status" value="1"/>
</dbReference>
<dbReference type="EMBL" id="GGMR01002232">
    <property type="protein sequence ID" value="MBY14851.1"/>
    <property type="molecule type" value="Transcribed_RNA"/>
</dbReference>
<feature type="signal peptide" evidence="1">
    <location>
        <begin position="1"/>
        <end position="22"/>
    </location>
</feature>
<accession>A0A2S2NCA8</accession>
<organism evidence="2">
    <name type="scientific">Schizaphis graminum</name>
    <name type="common">Green bug aphid</name>
    <dbReference type="NCBI Taxonomy" id="13262"/>
    <lineage>
        <taxon>Eukaryota</taxon>
        <taxon>Metazoa</taxon>
        <taxon>Ecdysozoa</taxon>
        <taxon>Arthropoda</taxon>
        <taxon>Hexapoda</taxon>
        <taxon>Insecta</taxon>
        <taxon>Pterygota</taxon>
        <taxon>Neoptera</taxon>
        <taxon>Paraneoptera</taxon>
        <taxon>Hemiptera</taxon>
        <taxon>Sternorrhyncha</taxon>
        <taxon>Aphidomorpha</taxon>
        <taxon>Aphidoidea</taxon>
        <taxon>Aphididae</taxon>
        <taxon>Aphidini</taxon>
        <taxon>Schizaphis</taxon>
    </lineage>
</organism>
<dbReference type="PANTHER" id="PTHR11257">
    <property type="entry name" value="CHEMOSENSORY PROTEIN-RELATED"/>
    <property type="match status" value="1"/>
</dbReference>
<dbReference type="SUPFAM" id="SSF100910">
    <property type="entry name" value="Chemosensory protein Csp2"/>
    <property type="match status" value="1"/>
</dbReference>
<name>A0A2S2NCA8_SCHGA</name>
<keyword evidence="1" id="KW-0732">Signal</keyword>
<sequence length="167" mass="19242">MSAFLLYSLILMTVTTTMVAHAAFIGSTNSDDTSGIDIVHLVKRDANYDDNSVESDEGFFFSFTNFFGHTKQDDDDDKPEFITTFDILKLLDEKYAMKQFYCVINEDPCDAVGLRLKASIPEEINRDCERCTSTETSNIRRIVNYVKKHYPEFWNRVEPIYKNKTTA</sequence>
<dbReference type="InterPro" id="IPR036682">
    <property type="entry name" value="OS_D_A10/PebIII_sf"/>
</dbReference>
<dbReference type="Pfam" id="PF03392">
    <property type="entry name" value="OS-D"/>
    <property type="match status" value="1"/>
</dbReference>
<proteinExistence type="predicted"/>
<reference evidence="2" key="1">
    <citation type="submission" date="2018-04" db="EMBL/GenBank/DDBJ databases">
        <title>Transcriptome of Schizaphis graminum biotype I.</title>
        <authorList>
            <person name="Scully E.D."/>
            <person name="Geib S.M."/>
            <person name="Palmer N.A."/>
            <person name="Koch K."/>
            <person name="Bradshaw J."/>
            <person name="Heng-Moss T."/>
            <person name="Sarath G."/>
        </authorList>
    </citation>
    <scope>NUCLEOTIDE SEQUENCE</scope>
</reference>
<gene>
    <name evidence="2" type="primary">PebIII_6</name>
    <name evidence="2" type="ORF">g.106168</name>
</gene>